<protein>
    <submittedName>
        <fullName evidence="1">Uncharacterized protein</fullName>
    </submittedName>
</protein>
<evidence type="ECO:0000313" key="2">
    <source>
        <dbReference type="Proteomes" id="UP001597451"/>
    </source>
</evidence>
<dbReference type="Proteomes" id="UP001597451">
    <property type="component" value="Unassembled WGS sequence"/>
</dbReference>
<reference evidence="2" key="1">
    <citation type="journal article" date="2019" name="Int. J. Syst. Evol. Microbiol.">
        <title>The Global Catalogue of Microorganisms (GCM) 10K type strain sequencing project: providing services to taxonomists for standard genome sequencing and annotation.</title>
        <authorList>
            <consortium name="The Broad Institute Genomics Platform"/>
            <consortium name="The Broad Institute Genome Sequencing Center for Infectious Disease"/>
            <person name="Wu L."/>
            <person name="Ma J."/>
        </authorList>
    </citation>
    <scope>NUCLEOTIDE SEQUENCE [LARGE SCALE GENOMIC DNA]</scope>
    <source>
        <strain evidence="2">TISTR 1858</strain>
    </source>
</reference>
<proteinExistence type="predicted"/>
<accession>A0ABW5PXD1</accession>
<organism evidence="1 2">
    <name type="scientific">Oceanobacillus kapialis</name>
    <dbReference type="NCBI Taxonomy" id="481353"/>
    <lineage>
        <taxon>Bacteria</taxon>
        <taxon>Bacillati</taxon>
        <taxon>Bacillota</taxon>
        <taxon>Bacilli</taxon>
        <taxon>Bacillales</taxon>
        <taxon>Bacillaceae</taxon>
        <taxon>Oceanobacillus</taxon>
    </lineage>
</organism>
<keyword evidence="2" id="KW-1185">Reference proteome</keyword>
<evidence type="ECO:0000313" key="1">
    <source>
        <dbReference type="EMBL" id="MFD2628003.1"/>
    </source>
</evidence>
<dbReference type="EMBL" id="JBHUMX010000009">
    <property type="protein sequence ID" value="MFD2628003.1"/>
    <property type="molecule type" value="Genomic_DNA"/>
</dbReference>
<name>A0ABW5PXD1_9BACI</name>
<comment type="caution">
    <text evidence="1">The sequence shown here is derived from an EMBL/GenBank/DDBJ whole genome shotgun (WGS) entry which is preliminary data.</text>
</comment>
<gene>
    <name evidence="1" type="ORF">ACFSUN_04300</name>
</gene>
<sequence length="216" mass="24247">MLNEYRQAASNINTDLYLSIEGKRQEIFKLKSVYERKILKLAKALRKEDREALTNAQKESQKILTDALPDVDVQKRKLFEQKADVLQARALFSTNLKDAVEALRELVSIADEPALANEIKPKILEVSQRLIASANPNELIGLKNELGSLYNEVSNKALPEGAARAKGTLDAVESLDRTPIFSDLVKRSMMEITPLTSTYINNPDAYYEKHGGENNE</sequence>
<dbReference type="RefSeq" id="WP_379560685.1">
    <property type="nucleotide sequence ID" value="NZ_JBHUMX010000009.1"/>
</dbReference>